<dbReference type="Pfam" id="PF07690">
    <property type="entry name" value="MFS_1"/>
    <property type="match status" value="1"/>
</dbReference>
<dbReference type="PANTHER" id="PTHR23527">
    <property type="entry name" value="BLL3282 PROTEIN"/>
    <property type="match status" value="1"/>
</dbReference>
<feature type="transmembrane region" description="Helical" evidence="6">
    <location>
        <begin position="167"/>
        <end position="186"/>
    </location>
</feature>
<feature type="transmembrane region" description="Helical" evidence="6">
    <location>
        <begin position="76"/>
        <end position="95"/>
    </location>
</feature>
<keyword evidence="9" id="KW-1185">Reference proteome</keyword>
<dbReference type="RefSeq" id="WP_380579173.1">
    <property type="nucleotide sequence ID" value="NZ_JBHSQJ010000007.1"/>
</dbReference>
<proteinExistence type="predicted"/>
<accession>A0ABW1FUG3</accession>
<dbReference type="InterPro" id="IPR036259">
    <property type="entry name" value="MFS_trans_sf"/>
</dbReference>
<feature type="compositionally biased region" description="Low complexity" evidence="5">
    <location>
        <begin position="403"/>
        <end position="415"/>
    </location>
</feature>
<feature type="domain" description="Major facilitator superfamily (MFS) profile" evidence="7">
    <location>
        <begin position="8"/>
        <end position="390"/>
    </location>
</feature>
<comment type="subcellular location">
    <subcellularLocation>
        <location evidence="1">Cell membrane</location>
        <topology evidence="1">Multi-pass membrane protein</topology>
    </subcellularLocation>
</comment>
<dbReference type="Proteomes" id="UP001596174">
    <property type="component" value="Unassembled WGS sequence"/>
</dbReference>
<protein>
    <submittedName>
        <fullName evidence="8">MFS transporter</fullName>
    </submittedName>
</protein>
<feature type="transmembrane region" description="Helical" evidence="6">
    <location>
        <begin position="210"/>
        <end position="235"/>
    </location>
</feature>
<evidence type="ECO:0000256" key="5">
    <source>
        <dbReference type="SAM" id="MobiDB-lite"/>
    </source>
</evidence>
<dbReference type="SUPFAM" id="SSF103473">
    <property type="entry name" value="MFS general substrate transporter"/>
    <property type="match status" value="1"/>
</dbReference>
<evidence type="ECO:0000256" key="6">
    <source>
        <dbReference type="SAM" id="Phobius"/>
    </source>
</evidence>
<keyword evidence="3 6" id="KW-1133">Transmembrane helix</keyword>
<name>A0ABW1FUG3_9ACTN</name>
<feature type="transmembrane region" description="Helical" evidence="6">
    <location>
        <begin position="45"/>
        <end position="64"/>
    </location>
</feature>
<dbReference type="EMBL" id="JBHSQJ010000007">
    <property type="protein sequence ID" value="MFC5906095.1"/>
    <property type="molecule type" value="Genomic_DNA"/>
</dbReference>
<dbReference type="InterPro" id="IPR052952">
    <property type="entry name" value="MFS-Transporter"/>
</dbReference>
<evidence type="ECO:0000256" key="2">
    <source>
        <dbReference type="ARBA" id="ARBA00022692"/>
    </source>
</evidence>
<feature type="transmembrane region" description="Helical" evidence="6">
    <location>
        <begin position="241"/>
        <end position="260"/>
    </location>
</feature>
<gene>
    <name evidence="8" type="ORF">ACFP3V_02515</name>
</gene>
<dbReference type="Gene3D" id="1.20.1250.20">
    <property type="entry name" value="MFS general substrate transporter like domains"/>
    <property type="match status" value="2"/>
</dbReference>
<sequence>MDAPPPNRWLMLALGTAAQTSAFVFVYGLPYLIPELRSAEHLTLAQAGAVVATPTAGLLLALYAWGAATDRWGERIVLTTGLGLGTVALAATPAAHGLALLSLLFALAGAAGASVSAASGRVVLGWFPPEQRGLAMGLRQTSTPLSMLVAAVTMPPLAQAYGLRGALAFAAGLCGLMAVLVALCVVDPPRPPKSPAGGERPRSPYREARLWRIHGASALMVWPQFTVGAFGLVYLTDVCGWSAVTAGQFMAVGQAFAAVCRVGAGQWSDRVGSRLRPMRTLAVAVGALCLLLAAFAHVRWVAVPVLIVLCGLSASTNGLSFTSVAELAGPHWAGRTLAVQNTGQNLTASLCPPVVGALIAAAGYGPAFAVAGACALTAIGTLPPRSGRAGGGTTLPRPSARDAATAGGAPSAGSPAPGGPTGR</sequence>
<feature type="region of interest" description="Disordered" evidence="5">
    <location>
        <begin position="386"/>
        <end position="423"/>
    </location>
</feature>
<evidence type="ECO:0000313" key="8">
    <source>
        <dbReference type="EMBL" id="MFC5906095.1"/>
    </source>
</evidence>
<keyword evidence="4 6" id="KW-0472">Membrane</keyword>
<dbReference type="InterPro" id="IPR020846">
    <property type="entry name" value="MFS_dom"/>
</dbReference>
<organism evidence="8 9">
    <name type="scientific">Streptacidiphilus monticola</name>
    <dbReference type="NCBI Taxonomy" id="2161674"/>
    <lineage>
        <taxon>Bacteria</taxon>
        <taxon>Bacillati</taxon>
        <taxon>Actinomycetota</taxon>
        <taxon>Actinomycetes</taxon>
        <taxon>Kitasatosporales</taxon>
        <taxon>Streptomycetaceae</taxon>
        <taxon>Streptacidiphilus</taxon>
    </lineage>
</organism>
<dbReference type="PROSITE" id="PS50850">
    <property type="entry name" value="MFS"/>
    <property type="match status" value="1"/>
</dbReference>
<dbReference type="PANTHER" id="PTHR23527:SF1">
    <property type="entry name" value="BLL3282 PROTEIN"/>
    <property type="match status" value="1"/>
</dbReference>
<evidence type="ECO:0000313" key="9">
    <source>
        <dbReference type="Proteomes" id="UP001596174"/>
    </source>
</evidence>
<feature type="transmembrane region" description="Helical" evidence="6">
    <location>
        <begin position="12"/>
        <end position="33"/>
    </location>
</feature>
<evidence type="ECO:0000259" key="7">
    <source>
        <dbReference type="PROSITE" id="PS50850"/>
    </source>
</evidence>
<reference evidence="9" key="1">
    <citation type="journal article" date="2019" name="Int. J. Syst. Evol. Microbiol.">
        <title>The Global Catalogue of Microorganisms (GCM) 10K type strain sequencing project: providing services to taxonomists for standard genome sequencing and annotation.</title>
        <authorList>
            <consortium name="The Broad Institute Genomics Platform"/>
            <consortium name="The Broad Institute Genome Sequencing Center for Infectious Disease"/>
            <person name="Wu L."/>
            <person name="Ma J."/>
        </authorList>
    </citation>
    <scope>NUCLEOTIDE SEQUENCE [LARGE SCALE GENOMIC DNA]</scope>
    <source>
        <strain evidence="9">JCM 4816</strain>
    </source>
</reference>
<evidence type="ECO:0000256" key="1">
    <source>
        <dbReference type="ARBA" id="ARBA00004651"/>
    </source>
</evidence>
<evidence type="ECO:0000256" key="4">
    <source>
        <dbReference type="ARBA" id="ARBA00023136"/>
    </source>
</evidence>
<dbReference type="InterPro" id="IPR011701">
    <property type="entry name" value="MFS"/>
</dbReference>
<evidence type="ECO:0000256" key="3">
    <source>
        <dbReference type="ARBA" id="ARBA00022989"/>
    </source>
</evidence>
<feature type="transmembrane region" description="Helical" evidence="6">
    <location>
        <begin position="101"/>
        <end position="124"/>
    </location>
</feature>
<feature type="transmembrane region" description="Helical" evidence="6">
    <location>
        <begin position="281"/>
        <end position="314"/>
    </location>
</feature>
<feature type="transmembrane region" description="Helical" evidence="6">
    <location>
        <begin position="354"/>
        <end position="379"/>
    </location>
</feature>
<comment type="caution">
    <text evidence="8">The sequence shown here is derived from an EMBL/GenBank/DDBJ whole genome shotgun (WGS) entry which is preliminary data.</text>
</comment>
<keyword evidence="2 6" id="KW-0812">Transmembrane</keyword>